<comment type="function">
    <text evidence="2">CRISPR (clustered regularly interspaced short palindromic repeat) is an adaptive immune system that provides protection against mobile genetic elements (viruses, transposable elements and conjugative plasmids). CRISPR clusters contain spacers, sequences complementary to antecedent mobile elements, and target invading nucleic acids. CRISPR clusters are transcribed and processed into CRISPR RNA (crRNA).</text>
</comment>
<dbReference type="InterPro" id="IPR010154">
    <property type="entry name" value="CRISPR-assoc_Cas7/Cst2/DevR"/>
</dbReference>
<dbReference type="NCBIfam" id="TIGR01875">
    <property type="entry name" value="cas_MJ0381"/>
    <property type="match status" value="1"/>
</dbReference>
<dbReference type="AlphaFoldDB" id="A0A7J2TAH6"/>
<comment type="caution">
    <text evidence="4">The sequence shown here is derived from an EMBL/GenBank/DDBJ whole genome shotgun (WGS) entry which is preliminary data.</text>
</comment>
<gene>
    <name evidence="4" type="ORF">ENP99_02755</name>
</gene>
<reference evidence="4" key="1">
    <citation type="journal article" date="2020" name="mSystems">
        <title>Genome- and Community-Level Interaction Insights into Carbon Utilization and Element Cycling Functions of Hydrothermarchaeota in Hydrothermal Sediment.</title>
        <authorList>
            <person name="Zhou Z."/>
            <person name="Liu Y."/>
            <person name="Xu W."/>
            <person name="Pan J."/>
            <person name="Luo Z.H."/>
            <person name="Li M."/>
        </authorList>
    </citation>
    <scope>NUCLEOTIDE SEQUENCE [LARGE SCALE GENOMIC DNA]</scope>
    <source>
        <strain evidence="4">SpSt-27</strain>
    </source>
</reference>
<accession>A0A7J2TAH6</accession>
<feature type="coiled-coil region" evidence="3">
    <location>
        <begin position="335"/>
        <end position="362"/>
    </location>
</feature>
<dbReference type="GO" id="GO:0051607">
    <property type="term" value="P:defense response to virus"/>
    <property type="evidence" value="ECO:0007669"/>
    <property type="project" value="UniProtKB-KW"/>
</dbReference>
<dbReference type="PANTHER" id="PTHR37459">
    <property type="match status" value="1"/>
</dbReference>
<evidence type="ECO:0000256" key="2">
    <source>
        <dbReference type="ARBA" id="ARBA00025626"/>
    </source>
</evidence>
<evidence type="ECO:0000313" key="4">
    <source>
        <dbReference type="EMBL" id="HEH31020.1"/>
    </source>
</evidence>
<dbReference type="InterPro" id="IPR052681">
    <property type="entry name" value="CRISPR-Cas7/Cst2/DevR"/>
</dbReference>
<dbReference type="PANTHER" id="PTHR37459:SF1">
    <property type="entry name" value="CRISPR-ASSOCIATED PROTEIN CAS7_CST2_DEVR"/>
    <property type="match status" value="1"/>
</dbReference>
<proteinExistence type="predicted"/>
<dbReference type="EMBL" id="DSLL01000025">
    <property type="protein sequence ID" value="HEH31020.1"/>
    <property type="molecule type" value="Genomic_DNA"/>
</dbReference>
<evidence type="ECO:0000256" key="3">
    <source>
        <dbReference type="SAM" id="Coils"/>
    </source>
</evidence>
<dbReference type="Pfam" id="PF01905">
    <property type="entry name" value="DevR"/>
    <property type="match status" value="1"/>
</dbReference>
<evidence type="ECO:0000256" key="1">
    <source>
        <dbReference type="ARBA" id="ARBA00023118"/>
    </source>
</evidence>
<sequence length="388" mass="43707">MSFTSTNTINNPYKLYFLARVELQLHSLNTAGSIGNYKKLQEGDVIHGNSIIRVPVITGNALKNWHARRMVTRYTDLGGKNIHERHFRDMLRLAPEDIQGNQNASTIDKERSIITGCAICDVHGFLVPIKPPIRREGLIRFSFAVPVEEIVAQRLKFGITHNRVVPIIGREQEVREKEGEEEKKEVEMMIIKQEYASAIYAFDSVLDIAMIGRSQYVNENQKEGVSGGIGGWLGSKLIDGQNNEIALRAKAAILSFDAVLTGEMGANVSRASPLAKPLVVVAIVTNKSIPKPLHPYYQAWKQDLANILRVFKDRIEKVYVYGIKRSDLIQYISSSSDKSSSDENLKKELEELEKELERKIAEFYTWYELIEKLAEDVGNALSRSASKS</sequence>
<keyword evidence="3" id="KW-0175">Coiled coil</keyword>
<organism evidence="4">
    <name type="scientific">Ignisphaera aggregans</name>
    <dbReference type="NCBI Taxonomy" id="334771"/>
    <lineage>
        <taxon>Archaea</taxon>
        <taxon>Thermoproteota</taxon>
        <taxon>Thermoprotei</taxon>
        <taxon>Desulfurococcales</taxon>
        <taxon>Desulfurococcaceae</taxon>
        <taxon>Ignisphaera</taxon>
    </lineage>
</organism>
<name>A0A7J2TAH6_9CREN</name>
<protein>
    <submittedName>
        <fullName evidence="4">DevR family CRISPR-associated autoregulator</fullName>
    </submittedName>
</protein>
<keyword evidence="1" id="KW-0051">Antiviral defense</keyword>